<feature type="compositionally biased region" description="Polar residues" evidence="1">
    <location>
        <begin position="112"/>
        <end position="138"/>
    </location>
</feature>
<protein>
    <submittedName>
        <fullName evidence="2">Uncharacterized protein</fullName>
    </submittedName>
</protein>
<feature type="compositionally biased region" description="Polar residues" evidence="1">
    <location>
        <begin position="239"/>
        <end position="250"/>
    </location>
</feature>
<organism evidence="2 3">
    <name type="scientific">Knufia fluminis</name>
    <dbReference type="NCBI Taxonomy" id="191047"/>
    <lineage>
        <taxon>Eukaryota</taxon>
        <taxon>Fungi</taxon>
        <taxon>Dikarya</taxon>
        <taxon>Ascomycota</taxon>
        <taxon>Pezizomycotina</taxon>
        <taxon>Eurotiomycetes</taxon>
        <taxon>Chaetothyriomycetidae</taxon>
        <taxon>Chaetothyriales</taxon>
        <taxon>Trichomeriaceae</taxon>
        <taxon>Knufia</taxon>
    </lineage>
</organism>
<evidence type="ECO:0000313" key="3">
    <source>
        <dbReference type="Proteomes" id="UP001316803"/>
    </source>
</evidence>
<dbReference type="EMBL" id="JAKLMC020000016">
    <property type="protein sequence ID" value="KAK5952249.1"/>
    <property type="molecule type" value="Genomic_DNA"/>
</dbReference>
<feature type="compositionally biased region" description="Polar residues" evidence="1">
    <location>
        <begin position="407"/>
        <end position="431"/>
    </location>
</feature>
<keyword evidence="3" id="KW-1185">Reference proteome</keyword>
<feature type="compositionally biased region" description="Polar residues" evidence="1">
    <location>
        <begin position="148"/>
        <end position="164"/>
    </location>
</feature>
<name>A0AAN8I4W8_9EURO</name>
<feature type="compositionally biased region" description="Low complexity" evidence="1">
    <location>
        <begin position="80"/>
        <end position="96"/>
    </location>
</feature>
<feature type="compositionally biased region" description="Low complexity" evidence="1">
    <location>
        <begin position="353"/>
        <end position="364"/>
    </location>
</feature>
<feature type="compositionally biased region" description="Low complexity" evidence="1">
    <location>
        <begin position="32"/>
        <end position="56"/>
    </location>
</feature>
<dbReference type="AlphaFoldDB" id="A0AAN8I4W8"/>
<dbReference type="Proteomes" id="UP001316803">
    <property type="component" value="Unassembled WGS sequence"/>
</dbReference>
<sequence length="547" mass="57902">MSAEVVTKKRGRPKKVAESAADSASGVQEVPSVTTSKRSTKSRSLSTTETKAAAPKKTTRRKQATTIEDAPPDELETQKVAKPSKTVTKSKASKSTILDEATAFSKLKEKSSTQISPQSTDHNGQQPAVADNNTQSGPAEQVLEALQLKSTPSRTTSTPLNKKASTGPEIEPPTTRATHGESIIKPKKPASESSEEILEALQLNPEPSKTNPQPPKHPQAASAKPVIADKTPDPAKPSSFLSSFLDNTLQEPAPTVSENDKITDRSAFNASNLTAEDIVSGAGVSHLSTLTAPRKPPAPRRPAPKTFKAHTLNAFEHGPHESLHPRRRMVVKQVEPETFGVGSFKAFKAATVSPTSTNNTPPSNDAKAEGPFFTQATSSILPAQGSVAEQSAPPASPPQPHTPAQTRQPPSAQLAQTIRPGGSTSHSQPQSEPAIHPQRKPSEMTYTELKRNSDFKSLRRRWTGLIVGVPVLIVTSYVLWNRLDIPEQLEGMRGERLGVAGGRSRGVVPLPVPGSKVSGGVGGDVPVPMSGSKEVSGDVAVDKEGGS</sequence>
<evidence type="ECO:0000256" key="1">
    <source>
        <dbReference type="SAM" id="MobiDB-lite"/>
    </source>
</evidence>
<gene>
    <name evidence="2" type="ORF">OHC33_006722</name>
</gene>
<accession>A0AAN8I4W8</accession>
<proteinExistence type="predicted"/>
<comment type="caution">
    <text evidence="2">The sequence shown here is derived from an EMBL/GenBank/DDBJ whole genome shotgun (WGS) entry which is preliminary data.</text>
</comment>
<evidence type="ECO:0000313" key="2">
    <source>
        <dbReference type="EMBL" id="KAK5952249.1"/>
    </source>
</evidence>
<feature type="region of interest" description="Disordered" evidence="1">
    <location>
        <begin position="1"/>
        <end position="264"/>
    </location>
</feature>
<feature type="region of interest" description="Disordered" evidence="1">
    <location>
        <begin position="384"/>
        <end position="448"/>
    </location>
</feature>
<reference evidence="2 3" key="1">
    <citation type="submission" date="2022-12" db="EMBL/GenBank/DDBJ databases">
        <title>Genomic features and morphological characterization of a novel Knufia sp. strain isolated from spacecraft assembly facility.</title>
        <authorList>
            <person name="Teixeira M."/>
            <person name="Chander A.M."/>
            <person name="Stajich J.E."/>
            <person name="Venkateswaran K."/>
        </authorList>
    </citation>
    <scope>NUCLEOTIDE SEQUENCE [LARGE SCALE GENOMIC DNA]</scope>
    <source>
        <strain evidence="2 3">FJI-L2-BK-P2</strain>
    </source>
</reference>
<feature type="region of interest" description="Disordered" evidence="1">
    <location>
        <begin position="510"/>
        <end position="547"/>
    </location>
</feature>
<feature type="region of interest" description="Disordered" evidence="1">
    <location>
        <begin position="348"/>
        <end position="372"/>
    </location>
</feature>